<feature type="domain" description="Response regulatory" evidence="2">
    <location>
        <begin position="6"/>
        <end position="137"/>
    </location>
</feature>
<dbReference type="PANTHER" id="PTHR44520">
    <property type="entry name" value="RESPONSE REGULATOR RCP1-RELATED"/>
    <property type="match status" value="1"/>
</dbReference>
<dbReference type="RefSeq" id="WP_092789893.1">
    <property type="nucleotide sequence ID" value="NZ_FOPC01000003.1"/>
</dbReference>
<evidence type="ECO:0000313" key="3">
    <source>
        <dbReference type="EMBL" id="SFG41416.1"/>
    </source>
</evidence>
<dbReference type="Pfam" id="PF00072">
    <property type="entry name" value="Response_reg"/>
    <property type="match status" value="1"/>
</dbReference>
<accession>A0A1I2RUH9</accession>
<dbReference type="AlphaFoldDB" id="A0A1I2RUH9"/>
<evidence type="ECO:0000256" key="1">
    <source>
        <dbReference type="PROSITE-ProRule" id="PRU00169"/>
    </source>
</evidence>
<feature type="modified residue" description="4-aspartylphosphate" evidence="1">
    <location>
        <position position="67"/>
    </location>
</feature>
<dbReference type="GO" id="GO:0000160">
    <property type="term" value="P:phosphorelay signal transduction system"/>
    <property type="evidence" value="ECO:0007669"/>
    <property type="project" value="InterPro"/>
</dbReference>
<dbReference type="OrthoDB" id="1524091at2"/>
<keyword evidence="4" id="KW-1185">Reference proteome</keyword>
<dbReference type="EMBL" id="FOPC01000003">
    <property type="protein sequence ID" value="SFG41416.1"/>
    <property type="molecule type" value="Genomic_DNA"/>
</dbReference>
<dbReference type="PROSITE" id="PS50110">
    <property type="entry name" value="RESPONSE_REGULATORY"/>
    <property type="match status" value="1"/>
</dbReference>
<evidence type="ECO:0000313" key="4">
    <source>
        <dbReference type="Proteomes" id="UP000199642"/>
    </source>
</evidence>
<dbReference type="PANTHER" id="PTHR44520:SF2">
    <property type="entry name" value="RESPONSE REGULATOR RCP1"/>
    <property type="match status" value="1"/>
</dbReference>
<sequence length="141" mass="16203">MYKLSEIIFVDDDAIVKMVGIKILKNIGYDGPISQFGNGQEAIEELKSRIEANSIKKLEFPILLLLDINMPVMDAWGFLDEFRQLPDSIRQHFFIAIITSSISPQDKEQAMTYSDVKDYIQKPISPKYMSDFLKEHGLLEE</sequence>
<dbReference type="SUPFAM" id="SSF52172">
    <property type="entry name" value="CheY-like"/>
    <property type="match status" value="1"/>
</dbReference>
<dbReference type="Gene3D" id="3.40.50.2300">
    <property type="match status" value="1"/>
</dbReference>
<organism evidence="3 4">
    <name type="scientific">Algoriphagus hitonicola</name>
    <dbReference type="NCBI Taxonomy" id="435880"/>
    <lineage>
        <taxon>Bacteria</taxon>
        <taxon>Pseudomonadati</taxon>
        <taxon>Bacteroidota</taxon>
        <taxon>Cytophagia</taxon>
        <taxon>Cytophagales</taxon>
        <taxon>Cyclobacteriaceae</taxon>
        <taxon>Algoriphagus</taxon>
    </lineage>
</organism>
<dbReference type="InterPro" id="IPR001789">
    <property type="entry name" value="Sig_transdc_resp-reg_receiver"/>
</dbReference>
<keyword evidence="1" id="KW-0597">Phosphoprotein</keyword>
<protein>
    <submittedName>
        <fullName evidence="3">Response regulator receiver domain-containing protein</fullName>
    </submittedName>
</protein>
<dbReference type="STRING" id="435880.SAMN04487988_103312"/>
<dbReference type="Proteomes" id="UP000199642">
    <property type="component" value="Unassembled WGS sequence"/>
</dbReference>
<name>A0A1I2RUH9_9BACT</name>
<dbReference type="SMART" id="SM00448">
    <property type="entry name" value="REC"/>
    <property type="match status" value="1"/>
</dbReference>
<evidence type="ECO:0000259" key="2">
    <source>
        <dbReference type="PROSITE" id="PS50110"/>
    </source>
</evidence>
<proteinExistence type="predicted"/>
<reference evidence="4" key="1">
    <citation type="submission" date="2016-10" db="EMBL/GenBank/DDBJ databases">
        <authorList>
            <person name="Varghese N."/>
            <person name="Submissions S."/>
        </authorList>
    </citation>
    <scope>NUCLEOTIDE SEQUENCE [LARGE SCALE GENOMIC DNA]</scope>
    <source>
        <strain evidence="4">DSM 19315</strain>
    </source>
</reference>
<dbReference type="InterPro" id="IPR052893">
    <property type="entry name" value="TCS_response_regulator"/>
</dbReference>
<gene>
    <name evidence="3" type="ORF">SAMN04487988_103312</name>
</gene>
<dbReference type="InterPro" id="IPR011006">
    <property type="entry name" value="CheY-like_superfamily"/>
</dbReference>